<comment type="caution">
    <text evidence="7">The sequence shown here is derived from an EMBL/GenBank/DDBJ whole genome shotgun (WGS) entry which is preliminary data.</text>
</comment>
<evidence type="ECO:0000313" key="8">
    <source>
        <dbReference type="Proteomes" id="UP000018001"/>
    </source>
</evidence>
<reference evidence="8" key="1">
    <citation type="journal article" date="2014" name="Genome Announc.">
        <title>Draft genome sequence of the formaldehyde-resistant fungus Byssochlamys spectabilis No. 5 (anamorph Paecilomyces variotii No. 5) (NBRC109023).</title>
        <authorList>
            <person name="Oka T."/>
            <person name="Ekino K."/>
            <person name="Fukuda K."/>
            <person name="Nomura Y."/>
        </authorList>
    </citation>
    <scope>NUCLEOTIDE SEQUENCE [LARGE SCALE GENOMIC DNA]</scope>
    <source>
        <strain evidence="8">No. 5 / NBRC 109023</strain>
    </source>
</reference>
<feature type="domain" description="O-methyltransferase C-terminal" evidence="5">
    <location>
        <begin position="169"/>
        <end position="353"/>
    </location>
</feature>
<name>V5G6Y4_BYSSN</name>
<dbReference type="PROSITE" id="PS51683">
    <property type="entry name" value="SAM_OMT_II"/>
    <property type="match status" value="1"/>
</dbReference>
<evidence type="ECO:0000256" key="2">
    <source>
        <dbReference type="ARBA" id="ARBA00022679"/>
    </source>
</evidence>
<dbReference type="eggNOG" id="KOG3178">
    <property type="taxonomic scope" value="Eukaryota"/>
</dbReference>
<evidence type="ECO:0000256" key="3">
    <source>
        <dbReference type="ARBA" id="ARBA00022691"/>
    </source>
</evidence>
<dbReference type="Pfam" id="PF08100">
    <property type="entry name" value="Dimerisation"/>
    <property type="match status" value="1"/>
</dbReference>
<dbReference type="HOGENOM" id="CLU_005533_5_2_1"/>
<keyword evidence="8" id="KW-1185">Reference proteome</keyword>
<protein>
    <submittedName>
        <fullName evidence="7">O-methyltransferase, putative</fullName>
    </submittedName>
</protein>
<dbReference type="Gene3D" id="1.10.10.10">
    <property type="entry name" value="Winged helix-like DNA-binding domain superfamily/Winged helix DNA-binding domain"/>
    <property type="match status" value="1"/>
</dbReference>
<accession>V5G6Y4</accession>
<dbReference type="EMBL" id="BAUL01000397">
    <property type="protein sequence ID" value="GAE00239.1"/>
    <property type="molecule type" value="Genomic_DNA"/>
</dbReference>
<dbReference type="OrthoDB" id="1535081at2759"/>
<sequence length="373" mass="42822">MVHKSLEAVEKQNSDIKAQLRYVTSLVEKYCEMSTVNAGKTTLKEEEQRLAKRNLFKYPLLQMGVFDALPRDGTSQTLDELARKLNADKTLLVRLMRMATNRGPFKEVGVEEYAHTEYSLIYLVPEIRGIFKLIVDEYQPAELRLFEFFQANGCINPTNDRNCPYTFVHQTEGKTMWEYLSQFPDRFQAFNYAMQAQSSAVSWSTKQIPLVIDIGGGKEHTISQIKELTGSVPGRFILQERQEVLDDIDKELAGIERQVYDFFTPQPVKGALIYYLRRVLHDWSDDTCVAILHNIAAGITDKAKQRVVISEFIPPEMGADVECAWSDITMMTLHGMERTEKQWKDLLEKAGYRLTRTFRGKGTSWGAMEAFLK</sequence>
<keyword evidence="2 7" id="KW-0808">Transferase</keyword>
<dbReference type="AlphaFoldDB" id="V5G6Y4"/>
<gene>
    <name evidence="7" type="ORF">PVAR5_8978</name>
</gene>
<dbReference type="InterPro" id="IPR016461">
    <property type="entry name" value="COMT-like"/>
</dbReference>
<dbReference type="SUPFAM" id="SSF53335">
    <property type="entry name" value="S-adenosyl-L-methionine-dependent methyltransferases"/>
    <property type="match status" value="1"/>
</dbReference>
<evidence type="ECO:0000256" key="1">
    <source>
        <dbReference type="ARBA" id="ARBA00022603"/>
    </source>
</evidence>
<dbReference type="Gene3D" id="3.40.50.150">
    <property type="entry name" value="Vaccinia Virus protein VP39"/>
    <property type="match status" value="1"/>
</dbReference>
<dbReference type="InterPro" id="IPR001077">
    <property type="entry name" value="COMT_C"/>
</dbReference>
<dbReference type="PIRSF" id="PIRSF005739">
    <property type="entry name" value="O-mtase"/>
    <property type="match status" value="1"/>
</dbReference>
<dbReference type="InterPro" id="IPR036390">
    <property type="entry name" value="WH_DNA-bd_sf"/>
</dbReference>
<dbReference type="InParanoid" id="V5G6Y4"/>
<feature type="domain" description="O-methyltransferase dimerisation" evidence="6">
    <location>
        <begin position="62"/>
        <end position="124"/>
    </location>
</feature>
<evidence type="ECO:0000256" key="4">
    <source>
        <dbReference type="PIRSR" id="PIRSR005739-1"/>
    </source>
</evidence>
<dbReference type="GO" id="GO:0032259">
    <property type="term" value="P:methylation"/>
    <property type="evidence" value="ECO:0007669"/>
    <property type="project" value="UniProtKB-KW"/>
</dbReference>
<evidence type="ECO:0000259" key="5">
    <source>
        <dbReference type="Pfam" id="PF00891"/>
    </source>
</evidence>
<dbReference type="Proteomes" id="UP000018001">
    <property type="component" value="Unassembled WGS sequence"/>
</dbReference>
<dbReference type="GO" id="GO:0008171">
    <property type="term" value="F:O-methyltransferase activity"/>
    <property type="evidence" value="ECO:0007669"/>
    <property type="project" value="InterPro"/>
</dbReference>
<dbReference type="SUPFAM" id="SSF46785">
    <property type="entry name" value="Winged helix' DNA-binding domain"/>
    <property type="match status" value="1"/>
</dbReference>
<dbReference type="Pfam" id="PF00891">
    <property type="entry name" value="Methyltransf_2"/>
    <property type="match status" value="1"/>
</dbReference>
<feature type="active site" description="Proton acceptor" evidence="4">
    <location>
        <position position="281"/>
    </location>
</feature>
<dbReference type="PANTHER" id="PTHR43712">
    <property type="entry name" value="PUTATIVE (AFU_ORTHOLOGUE AFUA_4G14580)-RELATED"/>
    <property type="match status" value="1"/>
</dbReference>
<dbReference type="InterPro" id="IPR036388">
    <property type="entry name" value="WH-like_DNA-bd_sf"/>
</dbReference>
<dbReference type="InterPro" id="IPR029063">
    <property type="entry name" value="SAM-dependent_MTases_sf"/>
</dbReference>
<dbReference type="InterPro" id="IPR012967">
    <property type="entry name" value="COMT_dimerisation"/>
</dbReference>
<evidence type="ECO:0000313" key="7">
    <source>
        <dbReference type="EMBL" id="GAE00239.1"/>
    </source>
</evidence>
<keyword evidence="1 7" id="KW-0489">Methyltransferase</keyword>
<proteinExistence type="predicted"/>
<organism evidence="7 8">
    <name type="scientific">Byssochlamys spectabilis (strain No. 5 / NBRC 109023)</name>
    <name type="common">Paecilomyces variotii</name>
    <dbReference type="NCBI Taxonomy" id="1356009"/>
    <lineage>
        <taxon>Eukaryota</taxon>
        <taxon>Fungi</taxon>
        <taxon>Dikarya</taxon>
        <taxon>Ascomycota</taxon>
        <taxon>Pezizomycotina</taxon>
        <taxon>Eurotiomycetes</taxon>
        <taxon>Eurotiomycetidae</taxon>
        <taxon>Eurotiales</taxon>
        <taxon>Thermoascaceae</taxon>
        <taxon>Paecilomyces</taxon>
    </lineage>
</organism>
<dbReference type="PANTHER" id="PTHR43712:SF1">
    <property type="entry name" value="HYPOTHETICAL O-METHYLTRANSFERASE (EUROFUNG)-RELATED"/>
    <property type="match status" value="1"/>
</dbReference>
<evidence type="ECO:0000259" key="6">
    <source>
        <dbReference type="Pfam" id="PF08100"/>
    </source>
</evidence>
<keyword evidence="3" id="KW-0949">S-adenosyl-L-methionine</keyword>
<dbReference type="GO" id="GO:0046983">
    <property type="term" value="F:protein dimerization activity"/>
    <property type="evidence" value="ECO:0007669"/>
    <property type="project" value="InterPro"/>
</dbReference>